<evidence type="ECO:0000313" key="2">
    <source>
        <dbReference type="Proteomes" id="UP000887561"/>
    </source>
</evidence>
<proteinExistence type="predicted"/>
<accession>A0A915LL96</accession>
<feature type="domain" description="ZP" evidence="1">
    <location>
        <begin position="35"/>
        <end position="315"/>
    </location>
</feature>
<evidence type="ECO:0000313" key="3">
    <source>
        <dbReference type="WBParaSite" id="scaffold13620_cov278.g16975"/>
    </source>
</evidence>
<dbReference type="InterPro" id="IPR001507">
    <property type="entry name" value="ZP_dom"/>
</dbReference>
<keyword evidence="2" id="KW-1185">Reference proteome</keyword>
<protein>
    <submittedName>
        <fullName evidence="3">ZP domain-containing protein</fullName>
    </submittedName>
</protein>
<dbReference type="Proteomes" id="UP000887561">
    <property type="component" value="Unplaced"/>
</dbReference>
<sequence>MEKLIEDQEPLLLDNSFLFEPICLPDPPNNLTLLDCLDEHVFEKVVNMELRGDNIEDLGVRYSGKIYAADRFDNCLLNVKNAKEFFFFVNKPGNNLIKNWCNAKIYNDQLNILLVLSNSVGEGIPPEVTTKDDLFFYITCRYINGIPIPEGNVTNGVEDYSEMEPEKENNKKYMDEQTNFGENRGDTRIKLKILKNGKPINNVFIGEKLLAVVETENFRVSECNATRVLPPITDDKLSEQIRQFAGPSIPLLDSNGCSLHPQIMGNMRRVGDHLEAILTAFRIDGGMIICRSQCKTVKCSSKDTLEESNFLIENEHNFNSKEFLNIGDTLKHRLERRDIEEHKNEADKITVDKRIRVLVMKEENIPISKKEEENNEENEVKVELKENSLDEESLKIENSDNLRIISNEFDSSTLQDFEVYKLNEKSVVFLVYIRTRTETSIELKARLKVEE</sequence>
<dbReference type="AlphaFoldDB" id="A0A915LL96"/>
<dbReference type="WBParaSite" id="scaffold13620_cov278.g16975">
    <property type="protein sequence ID" value="scaffold13620_cov278.g16975"/>
    <property type="gene ID" value="scaffold13620_cov278.g16975"/>
</dbReference>
<dbReference type="GO" id="GO:0009653">
    <property type="term" value="P:anatomical structure morphogenesis"/>
    <property type="evidence" value="ECO:0007669"/>
    <property type="project" value="TreeGrafter"/>
</dbReference>
<dbReference type="PROSITE" id="PS51034">
    <property type="entry name" value="ZP_2"/>
    <property type="match status" value="1"/>
</dbReference>
<evidence type="ECO:0000259" key="1">
    <source>
        <dbReference type="PROSITE" id="PS51034"/>
    </source>
</evidence>
<organism evidence="2 3">
    <name type="scientific">Meloidogyne javanica</name>
    <name type="common">Root-knot nematode worm</name>
    <dbReference type="NCBI Taxonomy" id="6303"/>
    <lineage>
        <taxon>Eukaryota</taxon>
        <taxon>Metazoa</taxon>
        <taxon>Ecdysozoa</taxon>
        <taxon>Nematoda</taxon>
        <taxon>Chromadorea</taxon>
        <taxon>Rhabditida</taxon>
        <taxon>Tylenchina</taxon>
        <taxon>Tylenchomorpha</taxon>
        <taxon>Tylenchoidea</taxon>
        <taxon>Meloidogynidae</taxon>
        <taxon>Meloidogyninae</taxon>
        <taxon>Meloidogyne</taxon>
        <taxon>Meloidogyne incognita group</taxon>
    </lineage>
</organism>
<name>A0A915LL96_MELJA</name>
<dbReference type="PANTHER" id="PTHR47327:SF1">
    <property type="entry name" value="RE15579P"/>
    <property type="match status" value="1"/>
</dbReference>
<reference evidence="3" key="1">
    <citation type="submission" date="2022-11" db="UniProtKB">
        <authorList>
            <consortium name="WormBaseParasite"/>
        </authorList>
    </citation>
    <scope>IDENTIFICATION</scope>
</reference>
<dbReference type="PANTHER" id="PTHR47327">
    <property type="entry name" value="FI18240P1-RELATED"/>
    <property type="match status" value="1"/>
</dbReference>
<dbReference type="InterPro" id="IPR052774">
    <property type="entry name" value="Celegans_DevNeuronal_Protein"/>
</dbReference>